<dbReference type="EMBL" id="SKBU01000029">
    <property type="protein sequence ID" value="TCJ15088.1"/>
    <property type="molecule type" value="Genomic_DNA"/>
</dbReference>
<keyword evidence="1" id="KW-0812">Transmembrane</keyword>
<dbReference type="Proteomes" id="UP000295244">
    <property type="component" value="Unassembled WGS sequence"/>
</dbReference>
<keyword evidence="1" id="KW-0472">Membrane</keyword>
<dbReference type="RefSeq" id="WP_132692626.1">
    <property type="nucleotide sequence ID" value="NZ_SKBU01000029.1"/>
</dbReference>
<keyword evidence="1" id="KW-1133">Transmembrane helix</keyword>
<reference evidence="2 3" key="1">
    <citation type="submission" date="2019-03" db="EMBL/GenBank/DDBJ databases">
        <title>Whole genome sequence of a novel Rubrobacter taiwanensis strain, isolated from Yellowstone National Park.</title>
        <authorList>
            <person name="Freed S."/>
            <person name="Ramaley R.F."/>
            <person name="Kyndt J.A."/>
        </authorList>
    </citation>
    <scope>NUCLEOTIDE SEQUENCE [LARGE SCALE GENOMIC DNA]</scope>
    <source>
        <strain evidence="2 3">Yellowstone</strain>
    </source>
</reference>
<comment type="caution">
    <text evidence="2">The sequence shown here is derived from an EMBL/GenBank/DDBJ whole genome shotgun (WGS) entry which is preliminary data.</text>
</comment>
<evidence type="ECO:0000256" key="1">
    <source>
        <dbReference type="SAM" id="Phobius"/>
    </source>
</evidence>
<keyword evidence="3" id="KW-1185">Reference proteome</keyword>
<protein>
    <submittedName>
        <fullName evidence="2">Uncharacterized protein</fullName>
    </submittedName>
</protein>
<feature type="transmembrane region" description="Helical" evidence="1">
    <location>
        <begin position="6"/>
        <end position="27"/>
    </location>
</feature>
<dbReference type="AlphaFoldDB" id="A0A4R1BDM2"/>
<name>A0A4R1BDM2_9ACTN</name>
<evidence type="ECO:0000313" key="2">
    <source>
        <dbReference type="EMBL" id="TCJ15088.1"/>
    </source>
</evidence>
<evidence type="ECO:0000313" key="3">
    <source>
        <dbReference type="Proteomes" id="UP000295244"/>
    </source>
</evidence>
<accession>A0A4R1BDM2</accession>
<proteinExistence type="predicted"/>
<sequence>MNVDVLFLFFSAVLTTAISVVIVIAILRTQYLPVIRRLENELAEDRSAGESGRTGGSGPGRE</sequence>
<gene>
    <name evidence="2" type="ORF">E0L93_13610</name>
</gene>
<organism evidence="2 3">
    <name type="scientific">Rubrobacter taiwanensis</name>
    <dbReference type="NCBI Taxonomy" id="185139"/>
    <lineage>
        <taxon>Bacteria</taxon>
        <taxon>Bacillati</taxon>
        <taxon>Actinomycetota</taxon>
        <taxon>Rubrobacteria</taxon>
        <taxon>Rubrobacterales</taxon>
        <taxon>Rubrobacteraceae</taxon>
        <taxon>Rubrobacter</taxon>
    </lineage>
</organism>